<dbReference type="Pfam" id="PF00578">
    <property type="entry name" value="AhpC-TSA"/>
    <property type="match status" value="1"/>
</dbReference>
<name>A0A316A070_SEDFL</name>
<evidence type="ECO:0000313" key="4">
    <source>
        <dbReference type="Proteomes" id="UP000245535"/>
    </source>
</evidence>
<evidence type="ECO:0000259" key="2">
    <source>
        <dbReference type="PROSITE" id="PS51352"/>
    </source>
</evidence>
<dbReference type="EMBL" id="QGDO01000002">
    <property type="protein sequence ID" value="PWJ43037.1"/>
    <property type="molecule type" value="Genomic_DNA"/>
</dbReference>
<dbReference type="PROSITE" id="PS51257">
    <property type="entry name" value="PROKAR_LIPOPROTEIN"/>
    <property type="match status" value="1"/>
</dbReference>
<feature type="domain" description="Thioredoxin" evidence="2">
    <location>
        <begin position="16"/>
        <end position="168"/>
    </location>
</feature>
<dbReference type="AlphaFoldDB" id="A0A316A070"/>
<accession>A0A316A070</accession>
<reference evidence="3 4" key="1">
    <citation type="submission" date="2018-03" db="EMBL/GenBank/DDBJ databases">
        <title>Genomic Encyclopedia of Archaeal and Bacterial Type Strains, Phase II (KMG-II): from individual species to whole genera.</title>
        <authorList>
            <person name="Goeker M."/>
        </authorList>
    </citation>
    <scope>NUCLEOTIDE SEQUENCE [LARGE SCALE GENOMIC DNA]</scope>
    <source>
        <strain evidence="3 4">DSM 28229</strain>
    </source>
</reference>
<dbReference type="SUPFAM" id="SSF52833">
    <property type="entry name" value="Thioredoxin-like"/>
    <property type="match status" value="1"/>
</dbReference>
<dbReference type="PROSITE" id="PS51352">
    <property type="entry name" value="THIOREDOXIN_2"/>
    <property type="match status" value="1"/>
</dbReference>
<dbReference type="CDD" id="cd02966">
    <property type="entry name" value="TlpA_like_family"/>
    <property type="match status" value="1"/>
</dbReference>
<dbReference type="Gene3D" id="3.40.30.10">
    <property type="entry name" value="Glutaredoxin"/>
    <property type="match status" value="1"/>
</dbReference>
<dbReference type="GO" id="GO:0016209">
    <property type="term" value="F:antioxidant activity"/>
    <property type="evidence" value="ECO:0007669"/>
    <property type="project" value="InterPro"/>
</dbReference>
<dbReference type="PANTHER" id="PTHR42852:SF13">
    <property type="entry name" value="PROTEIN DIPZ"/>
    <property type="match status" value="1"/>
</dbReference>
<keyword evidence="1" id="KW-0732">Signal</keyword>
<dbReference type="InterPro" id="IPR000866">
    <property type="entry name" value="AhpC/TSA"/>
</dbReference>
<feature type="signal peptide" evidence="1">
    <location>
        <begin position="1"/>
        <end position="19"/>
    </location>
</feature>
<dbReference type="Proteomes" id="UP000245535">
    <property type="component" value="Unassembled WGS sequence"/>
</dbReference>
<dbReference type="RefSeq" id="WP_109617240.1">
    <property type="nucleotide sequence ID" value="NZ_QGDO01000002.1"/>
</dbReference>
<evidence type="ECO:0000256" key="1">
    <source>
        <dbReference type="SAM" id="SignalP"/>
    </source>
</evidence>
<dbReference type="GO" id="GO:0016491">
    <property type="term" value="F:oxidoreductase activity"/>
    <property type="evidence" value="ECO:0007669"/>
    <property type="project" value="InterPro"/>
</dbReference>
<dbReference type="InterPro" id="IPR036249">
    <property type="entry name" value="Thioredoxin-like_sf"/>
</dbReference>
<protein>
    <submittedName>
        <fullName evidence="3">AhpC/TSA family protein</fullName>
    </submittedName>
</protein>
<gene>
    <name evidence="3" type="ORF">BC781_102584</name>
</gene>
<dbReference type="OrthoDB" id="6399635at2"/>
<evidence type="ECO:0000313" key="3">
    <source>
        <dbReference type="EMBL" id="PWJ43037.1"/>
    </source>
</evidence>
<dbReference type="InterPro" id="IPR013766">
    <property type="entry name" value="Thioredoxin_domain"/>
</dbReference>
<keyword evidence="4" id="KW-1185">Reference proteome</keyword>
<dbReference type="PANTHER" id="PTHR42852">
    <property type="entry name" value="THIOL:DISULFIDE INTERCHANGE PROTEIN DSBE"/>
    <property type="match status" value="1"/>
</dbReference>
<organism evidence="3 4">
    <name type="scientific">Sediminitomix flava</name>
    <dbReference type="NCBI Taxonomy" id="379075"/>
    <lineage>
        <taxon>Bacteria</taxon>
        <taxon>Pseudomonadati</taxon>
        <taxon>Bacteroidota</taxon>
        <taxon>Cytophagia</taxon>
        <taxon>Cytophagales</taxon>
        <taxon>Flammeovirgaceae</taxon>
        <taxon>Sediminitomix</taxon>
    </lineage>
</organism>
<sequence length="168" mass="19428">MKKGLYQFVVLCFSVLLLGACQSEQSKEVKEVKVFSKFEDLEAYYQPKNDKVKVINFWATWCKPCIKELPHFNALVDTHADDVDLLLVSLDFADQIDNKLLPFMERKGIKAEVVLLDDPAMNKWINEVSEEWTGGIPATLILKGDQQYFFEKEFSKEELEQTLSEIIQ</sequence>
<proteinExistence type="predicted"/>
<comment type="caution">
    <text evidence="3">The sequence shown here is derived from an EMBL/GenBank/DDBJ whole genome shotgun (WGS) entry which is preliminary data.</text>
</comment>
<feature type="chain" id="PRO_5016257241" evidence="1">
    <location>
        <begin position="20"/>
        <end position="168"/>
    </location>
</feature>
<dbReference type="InterPro" id="IPR050553">
    <property type="entry name" value="Thioredoxin_ResA/DsbE_sf"/>
</dbReference>